<reference evidence="1" key="1">
    <citation type="submission" date="2023-07" db="EMBL/GenBank/DDBJ databases">
        <title>Black Yeasts Isolated from many extreme environments.</title>
        <authorList>
            <person name="Coleine C."/>
            <person name="Stajich J.E."/>
            <person name="Selbmann L."/>
        </authorList>
    </citation>
    <scope>NUCLEOTIDE SEQUENCE</scope>
    <source>
        <strain evidence="1">CCFEE 5714</strain>
    </source>
</reference>
<proteinExistence type="predicted"/>
<evidence type="ECO:0000313" key="1">
    <source>
        <dbReference type="EMBL" id="KAK3713175.1"/>
    </source>
</evidence>
<gene>
    <name evidence="1" type="ORF">LTR37_008608</name>
</gene>
<dbReference type="Proteomes" id="UP001281147">
    <property type="component" value="Unassembled WGS sequence"/>
</dbReference>
<keyword evidence="2" id="KW-1185">Reference proteome</keyword>
<accession>A0ACC3NBB8</accession>
<dbReference type="EMBL" id="JAUTXU010000064">
    <property type="protein sequence ID" value="KAK3713175.1"/>
    <property type="molecule type" value="Genomic_DNA"/>
</dbReference>
<evidence type="ECO:0000313" key="2">
    <source>
        <dbReference type="Proteomes" id="UP001281147"/>
    </source>
</evidence>
<comment type="caution">
    <text evidence="1">The sequence shown here is derived from an EMBL/GenBank/DDBJ whole genome shotgun (WGS) entry which is preliminary data.</text>
</comment>
<sequence length="555" mass="61981">MADSTDTPTVPPKGEDNNQGHEGQQHPQPEQQGDQQAPPHQAATTTTTTMSVVTMAPVPNPRTEGDDEFIPFFTKKERKKKAAELRASTARATENIKSATAETSTSTDRDAVGASTEGVSTKPDATASAVSGDGAPVIPEAALQQPLGDKPVPELIYGMTPERFANLALDETEEVEVQSIFEHGNRHTQPHDSELKMVLGIKHVSPEVKEKMLPYFNKYNKRLLNRADTTPHNWPSVYFDPSLCSMDGILSMMFDQLFQLEAQRPDDSGQLWEYVQAALQKFLADTNHLYQQTLDALFTRFEKEFMRHTTLLEGNQMSIKSQYNLVNKFAKEWAQELKVVRGLRENLMAEMRKQLNTAIETKMKTLDSKFEEFRAPMLGTFKKDLAEENKKFQADLLEENKDLKKRLAQVEKDLSTTKHLVQKDHKDLDNLGEAFNDLVARYEQDNPGNGQQTPVQAAPTDTGAPQQPAMPPPPQQPQYGMPPQQQYGQGQPYSYEQHPQHGRAPYGQQPAYYVQAPYAQQPPQGDDQFPPGFGPPTAGSGYPHGYPAPGQGSYR</sequence>
<name>A0ACC3NBB8_9PEZI</name>
<organism evidence="1 2">
    <name type="scientific">Vermiconidia calcicola</name>
    <dbReference type="NCBI Taxonomy" id="1690605"/>
    <lineage>
        <taxon>Eukaryota</taxon>
        <taxon>Fungi</taxon>
        <taxon>Dikarya</taxon>
        <taxon>Ascomycota</taxon>
        <taxon>Pezizomycotina</taxon>
        <taxon>Dothideomycetes</taxon>
        <taxon>Dothideomycetidae</taxon>
        <taxon>Mycosphaerellales</taxon>
        <taxon>Extremaceae</taxon>
        <taxon>Vermiconidia</taxon>
    </lineage>
</organism>
<protein>
    <submittedName>
        <fullName evidence="1">Uncharacterized protein</fullName>
    </submittedName>
</protein>